<dbReference type="Gene3D" id="2.60.40.150">
    <property type="entry name" value="C2 domain"/>
    <property type="match status" value="1"/>
</dbReference>
<proteinExistence type="inferred from homology"/>
<feature type="domain" description="FHA" evidence="13">
    <location>
        <begin position="466"/>
        <end position="515"/>
    </location>
</feature>
<evidence type="ECO:0000256" key="4">
    <source>
        <dbReference type="ARBA" id="ARBA00022840"/>
    </source>
</evidence>
<feature type="coiled-coil region" evidence="12">
    <location>
        <begin position="339"/>
        <end position="423"/>
    </location>
</feature>
<dbReference type="GO" id="GO:0031966">
    <property type="term" value="C:mitochondrial membrane"/>
    <property type="evidence" value="ECO:0007669"/>
    <property type="project" value="UniProtKB-SubCell"/>
</dbReference>
<dbReference type="GO" id="GO:0008017">
    <property type="term" value="F:microtubule binding"/>
    <property type="evidence" value="ECO:0007669"/>
    <property type="project" value="InterPro"/>
</dbReference>
<evidence type="ECO:0000256" key="9">
    <source>
        <dbReference type="ARBA" id="ARBA00054688"/>
    </source>
</evidence>
<dbReference type="Pfam" id="PF00498">
    <property type="entry name" value="FHA"/>
    <property type="match status" value="1"/>
</dbReference>
<accession>A0A7I8VUW4</accession>
<comment type="similarity">
    <text evidence="11">Belongs to the TRAFAC class myosin-kinesin ATPase superfamily. Kinesin family.</text>
</comment>
<keyword evidence="7" id="KW-0472">Membrane</keyword>
<dbReference type="GO" id="GO:0003777">
    <property type="term" value="F:microtubule motor activity"/>
    <property type="evidence" value="ECO:0007669"/>
    <property type="project" value="InterPro"/>
</dbReference>
<dbReference type="SUPFAM" id="SSF49562">
    <property type="entry name" value="C2 domain (Calcium/lipid-binding domain, CaLB)"/>
    <property type="match status" value="1"/>
</dbReference>
<evidence type="ECO:0000256" key="1">
    <source>
        <dbReference type="ARBA" id="ARBA00004318"/>
    </source>
</evidence>
<protein>
    <recommendedName>
        <fullName evidence="10">Kinesin-like protein 6</fullName>
    </recommendedName>
</protein>
<dbReference type="Gene3D" id="3.40.850.10">
    <property type="entry name" value="Kinesin motor domain"/>
    <property type="match status" value="1"/>
</dbReference>
<dbReference type="SUPFAM" id="SSF52540">
    <property type="entry name" value="P-loop containing nucleoside triphosphate hydrolases"/>
    <property type="match status" value="1"/>
</dbReference>
<dbReference type="Proteomes" id="UP000549394">
    <property type="component" value="Unassembled WGS sequence"/>
</dbReference>
<dbReference type="FunFam" id="2.60.200.20:FF:000034">
    <property type="entry name" value="kinesin-like protein KIF28P"/>
    <property type="match status" value="1"/>
</dbReference>
<feature type="domain" description="Kinesin motor" evidence="14">
    <location>
        <begin position="1"/>
        <end position="331"/>
    </location>
</feature>
<evidence type="ECO:0000313" key="15">
    <source>
        <dbReference type="EMBL" id="CAD5119498.1"/>
    </source>
</evidence>
<dbReference type="Pfam" id="PF00225">
    <property type="entry name" value="Kinesin"/>
    <property type="match status" value="1"/>
</dbReference>
<dbReference type="InterPro" id="IPR035892">
    <property type="entry name" value="C2_domain_sf"/>
</dbReference>
<dbReference type="FunFam" id="3.40.850.10:FF:000063">
    <property type="entry name" value="Kinesin-like protein"/>
    <property type="match status" value="1"/>
</dbReference>
<evidence type="ECO:0000256" key="5">
    <source>
        <dbReference type="ARBA" id="ARBA00023054"/>
    </source>
</evidence>
<dbReference type="GO" id="GO:0007018">
    <property type="term" value="P:microtubule-based movement"/>
    <property type="evidence" value="ECO:0007669"/>
    <property type="project" value="InterPro"/>
</dbReference>
<reference evidence="15 16" key="1">
    <citation type="submission" date="2020-08" db="EMBL/GenBank/DDBJ databases">
        <authorList>
            <person name="Hejnol A."/>
        </authorList>
    </citation>
    <scope>NUCLEOTIDE SEQUENCE [LARGE SCALE GENOMIC DNA]</scope>
</reference>
<dbReference type="InterPro" id="IPR000253">
    <property type="entry name" value="FHA_dom"/>
</dbReference>
<evidence type="ECO:0000313" key="16">
    <source>
        <dbReference type="Proteomes" id="UP000549394"/>
    </source>
</evidence>
<dbReference type="EMBL" id="CAJFCJ010000010">
    <property type="protein sequence ID" value="CAD5119498.1"/>
    <property type="molecule type" value="Genomic_DNA"/>
</dbReference>
<keyword evidence="5 12" id="KW-0175">Coiled coil</keyword>
<name>A0A7I8VUW4_9ANNE</name>
<evidence type="ECO:0000256" key="8">
    <source>
        <dbReference type="ARBA" id="ARBA00023175"/>
    </source>
</evidence>
<evidence type="ECO:0000256" key="2">
    <source>
        <dbReference type="ARBA" id="ARBA00022448"/>
    </source>
</evidence>
<dbReference type="PRINTS" id="PR00380">
    <property type="entry name" value="KINESINHEAVY"/>
</dbReference>
<gene>
    <name evidence="15" type="ORF">DGYR_LOCUS7733</name>
</gene>
<comment type="subcellular location">
    <subcellularLocation>
        <location evidence="1">Mitochondrion membrane</location>
        <topology evidence="1">Peripheral membrane protein</topology>
    </subcellularLocation>
</comment>
<keyword evidence="16" id="KW-1185">Reference proteome</keyword>
<dbReference type="SUPFAM" id="SSF49879">
    <property type="entry name" value="SMAD/FHA domain"/>
    <property type="match status" value="1"/>
</dbReference>
<keyword evidence="3 11" id="KW-0547">Nucleotide-binding</keyword>
<keyword evidence="6" id="KW-0496">Mitochondrion</keyword>
<dbReference type="InterPro" id="IPR001752">
    <property type="entry name" value="Kinesin_motor_dom"/>
</dbReference>
<keyword evidence="2" id="KW-0813">Transport</keyword>
<evidence type="ECO:0000256" key="3">
    <source>
        <dbReference type="ARBA" id="ARBA00022741"/>
    </source>
</evidence>
<feature type="binding site" evidence="11">
    <location>
        <begin position="84"/>
        <end position="91"/>
    </location>
    <ligand>
        <name>ATP</name>
        <dbReference type="ChEBI" id="CHEBI:30616"/>
    </ligand>
</feature>
<dbReference type="OrthoDB" id="3176171at2759"/>
<dbReference type="SMART" id="SM00240">
    <property type="entry name" value="FHA"/>
    <property type="match status" value="1"/>
</dbReference>
<dbReference type="PANTHER" id="PTHR47117">
    <property type="entry name" value="STAR-RELATED LIPID TRANSFER PROTEIN 9"/>
    <property type="match status" value="1"/>
</dbReference>
<dbReference type="GO" id="GO:0005524">
    <property type="term" value="F:ATP binding"/>
    <property type="evidence" value="ECO:0007669"/>
    <property type="project" value="UniProtKB-UniRule"/>
</dbReference>
<organism evidence="15 16">
    <name type="scientific">Dimorphilus gyrociliatus</name>
    <dbReference type="NCBI Taxonomy" id="2664684"/>
    <lineage>
        <taxon>Eukaryota</taxon>
        <taxon>Metazoa</taxon>
        <taxon>Spiralia</taxon>
        <taxon>Lophotrochozoa</taxon>
        <taxon>Annelida</taxon>
        <taxon>Polychaeta</taxon>
        <taxon>Polychaeta incertae sedis</taxon>
        <taxon>Dinophilidae</taxon>
        <taxon>Dimorphilus</taxon>
    </lineage>
</organism>
<dbReference type="InterPro" id="IPR036961">
    <property type="entry name" value="Kinesin_motor_dom_sf"/>
</dbReference>
<evidence type="ECO:0000256" key="11">
    <source>
        <dbReference type="PROSITE-ProRule" id="PRU00283"/>
    </source>
</evidence>
<dbReference type="InterPro" id="IPR000008">
    <property type="entry name" value="C2_dom"/>
</dbReference>
<dbReference type="PROSITE" id="PS50067">
    <property type="entry name" value="KINESIN_MOTOR_2"/>
    <property type="match status" value="1"/>
</dbReference>
<evidence type="ECO:0000259" key="13">
    <source>
        <dbReference type="PROSITE" id="PS50006"/>
    </source>
</evidence>
<sequence length="950" mass="107737">MRGPTTILTHNPEDSSDEPREFVFDYSYWSHDGCKEEGNGYYSPDKSHPNGKKFCDQRTVYDDLGKGVLANAWKGYNSTLFAYGQTGSGKSWSVVGYGENKGIIPLFCNDVFKEIEEKRKAADGTSYEVSFNMLEIYNEKVRDLLNPKKSNLKVRQHPKKGFYAEGLMTYPVDNYEEIESKMEEGTLNRTVASTNMNATSSRAHTIVGITFVQKFKNAAGEETAKTAVCNLVDLAGSERAESTGATGDRLKEGAAINQSLSSLGNCIAALADRSSGKKVRIPYRDSVLTKLLKNALGGNSKTIMIAAISPADINYDETLSTLRYADRAKQIKNVATVNEDPTEKMIRELQEENERLKEMLKSGKISVPVADEDDMDENMTADEKAALKKEMEEDYAAQLDENAREMEEMKKAFEEKLKAAREAGSTKNNEMNEKKKALKNTPHLYNLNFDPQLTGHIFHLLNNDETIIGKDESSNIRLNGPSILNKHAIIRKTKGKFTIEKASSESKILVNGQVINETEELEGYDRIMFGTTQLFVYANPSDKKIDVTFEMAQQEIARNSGLSMNDGDDDRPLSKDELILNEDMAEIVPAIEEANSISEELNKKRKFELLLVSAEARGENEGRTKIFVKMKNLENNLEWVWPKEKFMNRKYVMQELFEKYQDGESFEVDKSRDPFAEDEDAEVHVGSVKVWTQSLSYVLDAKEQLEILDFKGNEIGKINIELLPCNKKGKVLTDKDDIWVDKPEDLIGKDLHFIFKILSARGLPSRFKEFYCKYQMYGETEWTNTKTISKTTNPDWNFDKTYHYENISEKLLEQLKSNAIMLQLWGVQKIVQQRNITNTKSALLKEASNQGRSLNVENGSKKVDINKVKYSMELAVMKKRATKAEIKIAQWRRLVIMAEEQNKSKVSTKIIKELFHSHTSDEAEKCYKLLAKEKDDDNEQGGKSSTCVLL</sequence>
<dbReference type="PROSITE" id="PS50006">
    <property type="entry name" value="FHA_DOMAIN"/>
    <property type="match status" value="1"/>
</dbReference>
<dbReference type="Gene3D" id="2.60.200.20">
    <property type="match status" value="1"/>
</dbReference>
<comment type="function">
    <text evidence="9">Microtubule-dependent motor protein required for mitochondrion morphology and transport of mitochondria in neuronal cells.</text>
</comment>
<dbReference type="AlphaFoldDB" id="A0A7I8VUW4"/>
<evidence type="ECO:0000256" key="10">
    <source>
        <dbReference type="ARBA" id="ARBA00079247"/>
    </source>
</evidence>
<evidence type="ECO:0000259" key="14">
    <source>
        <dbReference type="PROSITE" id="PS50067"/>
    </source>
</evidence>
<keyword evidence="4 11" id="KW-0067">ATP-binding</keyword>
<dbReference type="SMART" id="SM00129">
    <property type="entry name" value="KISc"/>
    <property type="match status" value="1"/>
</dbReference>
<comment type="caution">
    <text evidence="15">The sequence shown here is derived from an EMBL/GenBank/DDBJ whole genome shotgun (WGS) entry which is preliminary data.</text>
</comment>
<evidence type="ECO:0000256" key="7">
    <source>
        <dbReference type="ARBA" id="ARBA00023136"/>
    </source>
</evidence>
<dbReference type="InterPro" id="IPR008984">
    <property type="entry name" value="SMAD_FHA_dom_sf"/>
</dbReference>
<evidence type="ECO:0000256" key="12">
    <source>
        <dbReference type="SAM" id="Coils"/>
    </source>
</evidence>
<dbReference type="Pfam" id="PF00168">
    <property type="entry name" value="C2"/>
    <property type="match status" value="1"/>
</dbReference>
<keyword evidence="8 11" id="KW-0505">Motor protein</keyword>
<dbReference type="InterPro" id="IPR027417">
    <property type="entry name" value="P-loop_NTPase"/>
</dbReference>
<evidence type="ECO:0000256" key="6">
    <source>
        <dbReference type="ARBA" id="ARBA00023128"/>
    </source>
</evidence>